<reference evidence="1" key="1">
    <citation type="submission" date="2022-06" db="EMBL/GenBank/DDBJ databases">
        <title>Alkalicoccobacillus porphyridii sp. nov., isolated from a marine red alga, Porphyridium purpureum and reclassification of Shouchella plakortidis and Shouchella gibsonii as Alkalicoccobacillus plakortidis comb. nov. and Alkalicoccobacillus gibsonii comb. nov.</title>
        <authorList>
            <person name="Kim K.H."/>
            <person name="Lee J.K."/>
            <person name="Han D.M."/>
            <person name="Baek J.H."/>
            <person name="Jeon C.O."/>
        </authorList>
    </citation>
    <scope>NUCLEOTIDE SEQUENCE</scope>
    <source>
        <strain evidence="1">DSM 19153</strain>
    </source>
</reference>
<evidence type="ECO:0000313" key="2">
    <source>
        <dbReference type="Proteomes" id="UP001203665"/>
    </source>
</evidence>
<evidence type="ECO:0000313" key="1">
    <source>
        <dbReference type="EMBL" id="MCM2674641.1"/>
    </source>
</evidence>
<name>A0ABT0XFF8_9BACI</name>
<comment type="caution">
    <text evidence="1">The sequence shown here is derived from an EMBL/GenBank/DDBJ whole genome shotgun (WGS) entry which is preliminary data.</text>
</comment>
<sequence>MLKSTLYEVIENKRLQLLKASQSNDLSSSHVLKISQDLDLLLNQYDKEIKRTSYS</sequence>
<proteinExistence type="predicted"/>
<dbReference type="Proteomes" id="UP001203665">
    <property type="component" value="Unassembled WGS sequence"/>
</dbReference>
<keyword evidence="2" id="KW-1185">Reference proteome</keyword>
<dbReference type="Gene3D" id="4.10.280.10">
    <property type="entry name" value="Helix-loop-helix DNA-binding domain"/>
    <property type="match status" value="1"/>
</dbReference>
<dbReference type="InterPro" id="IPR037208">
    <property type="entry name" value="Spo0E-like_sf"/>
</dbReference>
<dbReference type="RefSeq" id="WP_251604629.1">
    <property type="nucleotide sequence ID" value="NZ_JAMQJY010000001.1"/>
</dbReference>
<dbReference type="SUPFAM" id="SSF140500">
    <property type="entry name" value="BAS1536-like"/>
    <property type="match status" value="1"/>
</dbReference>
<protein>
    <submittedName>
        <fullName evidence="1">Aspartyl-phosphate phosphatase Spo0E family protein</fullName>
    </submittedName>
</protein>
<dbReference type="InterPro" id="IPR036638">
    <property type="entry name" value="HLH_DNA-bd_sf"/>
</dbReference>
<gene>
    <name evidence="1" type="ORF">NDM98_03370</name>
</gene>
<dbReference type="EMBL" id="JAMQJY010000001">
    <property type="protein sequence ID" value="MCM2674641.1"/>
    <property type="molecule type" value="Genomic_DNA"/>
</dbReference>
<dbReference type="InterPro" id="IPR018540">
    <property type="entry name" value="Spo0E-like"/>
</dbReference>
<accession>A0ABT0XFF8</accession>
<dbReference type="Pfam" id="PF09388">
    <property type="entry name" value="SpoOE-like"/>
    <property type="match status" value="1"/>
</dbReference>
<organism evidence="1 2">
    <name type="scientific">Alkalicoccobacillus plakortidis</name>
    <dbReference type="NCBI Taxonomy" id="444060"/>
    <lineage>
        <taxon>Bacteria</taxon>
        <taxon>Bacillati</taxon>
        <taxon>Bacillota</taxon>
        <taxon>Bacilli</taxon>
        <taxon>Bacillales</taxon>
        <taxon>Bacillaceae</taxon>
        <taxon>Alkalicoccobacillus</taxon>
    </lineage>
</organism>